<name>A0A9J6CWJ9_RHIMP</name>
<reference evidence="2" key="2">
    <citation type="submission" date="2021-09" db="EMBL/GenBank/DDBJ databases">
        <authorList>
            <person name="Jia N."/>
            <person name="Wang J."/>
            <person name="Shi W."/>
            <person name="Du L."/>
            <person name="Sun Y."/>
            <person name="Zhan W."/>
            <person name="Jiang J."/>
            <person name="Wang Q."/>
            <person name="Zhang B."/>
            <person name="Ji P."/>
            <person name="Sakyi L.B."/>
            <person name="Cui X."/>
            <person name="Yuan T."/>
            <person name="Jiang B."/>
            <person name="Yang W."/>
            <person name="Lam T.T.-Y."/>
            <person name="Chang Q."/>
            <person name="Ding S."/>
            <person name="Wang X."/>
            <person name="Zhu J."/>
            <person name="Ruan X."/>
            <person name="Zhao L."/>
            <person name="Wei J."/>
            <person name="Que T."/>
            <person name="Du C."/>
            <person name="Cheng J."/>
            <person name="Dai P."/>
            <person name="Han X."/>
            <person name="Huang E."/>
            <person name="Gao Y."/>
            <person name="Liu J."/>
            <person name="Shao H."/>
            <person name="Ye R."/>
            <person name="Li L."/>
            <person name="Wei W."/>
            <person name="Wang X."/>
            <person name="Wang C."/>
            <person name="Huo Q."/>
            <person name="Li W."/>
            <person name="Guo W."/>
            <person name="Chen H."/>
            <person name="Chen S."/>
            <person name="Zhou L."/>
            <person name="Zhou L."/>
            <person name="Ni X."/>
            <person name="Tian J."/>
            <person name="Zhou Y."/>
            <person name="Sheng Y."/>
            <person name="Liu T."/>
            <person name="Pan Y."/>
            <person name="Xia L."/>
            <person name="Li J."/>
            <person name="Zhao F."/>
            <person name="Cao W."/>
        </authorList>
    </citation>
    <scope>NUCLEOTIDE SEQUENCE</scope>
    <source>
        <strain evidence="2">Rmic-2018</strain>
        <tissue evidence="2">Larvae</tissue>
    </source>
</reference>
<dbReference type="AlphaFoldDB" id="A0A9J6CWJ9"/>
<evidence type="ECO:0000256" key="1">
    <source>
        <dbReference type="SAM" id="Phobius"/>
    </source>
</evidence>
<evidence type="ECO:0000313" key="3">
    <source>
        <dbReference type="Proteomes" id="UP000821866"/>
    </source>
</evidence>
<gene>
    <name evidence="2" type="ORF">HPB51_028610</name>
</gene>
<keyword evidence="3" id="KW-1185">Reference proteome</keyword>
<organism evidence="2 3">
    <name type="scientific">Rhipicephalus microplus</name>
    <name type="common">Cattle tick</name>
    <name type="synonym">Boophilus microplus</name>
    <dbReference type="NCBI Taxonomy" id="6941"/>
    <lineage>
        <taxon>Eukaryota</taxon>
        <taxon>Metazoa</taxon>
        <taxon>Ecdysozoa</taxon>
        <taxon>Arthropoda</taxon>
        <taxon>Chelicerata</taxon>
        <taxon>Arachnida</taxon>
        <taxon>Acari</taxon>
        <taxon>Parasitiformes</taxon>
        <taxon>Ixodida</taxon>
        <taxon>Ixodoidea</taxon>
        <taxon>Ixodidae</taxon>
        <taxon>Rhipicephalinae</taxon>
        <taxon>Rhipicephalus</taxon>
        <taxon>Boophilus</taxon>
    </lineage>
</organism>
<dbReference type="InterPro" id="IPR000718">
    <property type="entry name" value="Peptidase_M13"/>
</dbReference>
<protein>
    <submittedName>
        <fullName evidence="2">Uncharacterized protein</fullName>
    </submittedName>
</protein>
<dbReference type="GO" id="GO:0004222">
    <property type="term" value="F:metalloendopeptidase activity"/>
    <property type="evidence" value="ECO:0007669"/>
    <property type="project" value="InterPro"/>
</dbReference>
<dbReference type="GO" id="GO:0006508">
    <property type="term" value="P:proteolysis"/>
    <property type="evidence" value="ECO:0007669"/>
    <property type="project" value="InterPro"/>
</dbReference>
<proteinExistence type="predicted"/>
<feature type="transmembrane region" description="Helical" evidence="1">
    <location>
        <begin position="20"/>
        <end position="44"/>
    </location>
</feature>
<comment type="caution">
    <text evidence="2">The sequence shown here is derived from an EMBL/GenBank/DDBJ whole genome shotgun (WGS) entry which is preliminary data.</text>
</comment>
<keyword evidence="1" id="KW-0812">Transmembrane</keyword>
<dbReference type="PROSITE" id="PS51885">
    <property type="entry name" value="NEPRILYSIN"/>
    <property type="match status" value="1"/>
</dbReference>
<dbReference type="Proteomes" id="UP000821866">
    <property type="component" value="Unassembled WGS sequence"/>
</dbReference>
<dbReference type="EMBL" id="JABSTU010005437">
    <property type="protein sequence ID" value="KAH7944673.1"/>
    <property type="molecule type" value="Genomic_DNA"/>
</dbReference>
<evidence type="ECO:0000313" key="2">
    <source>
        <dbReference type="EMBL" id="KAH7944673.1"/>
    </source>
</evidence>
<keyword evidence="1" id="KW-1133">Transmembrane helix</keyword>
<sequence length="98" mass="11586">MMVGVRILKRQRERNRHIVLVSTLGLVTAAAWIGVPVAVCHFMVRCEGIKCLSPKVDLRRTMDPADSPYHDFYQHVFGRWTQFERFYERSLYAYSFFI</sequence>
<keyword evidence="1" id="KW-0472">Membrane</keyword>
<reference evidence="2" key="1">
    <citation type="journal article" date="2020" name="Cell">
        <title>Large-Scale Comparative Analyses of Tick Genomes Elucidate Their Genetic Diversity and Vector Capacities.</title>
        <authorList>
            <consortium name="Tick Genome and Microbiome Consortium (TIGMIC)"/>
            <person name="Jia N."/>
            <person name="Wang J."/>
            <person name="Shi W."/>
            <person name="Du L."/>
            <person name="Sun Y."/>
            <person name="Zhan W."/>
            <person name="Jiang J.F."/>
            <person name="Wang Q."/>
            <person name="Zhang B."/>
            <person name="Ji P."/>
            <person name="Bell-Sakyi L."/>
            <person name="Cui X.M."/>
            <person name="Yuan T.T."/>
            <person name="Jiang B.G."/>
            <person name="Yang W.F."/>
            <person name="Lam T.T."/>
            <person name="Chang Q.C."/>
            <person name="Ding S.J."/>
            <person name="Wang X.J."/>
            <person name="Zhu J.G."/>
            <person name="Ruan X.D."/>
            <person name="Zhao L."/>
            <person name="Wei J.T."/>
            <person name="Ye R.Z."/>
            <person name="Que T.C."/>
            <person name="Du C.H."/>
            <person name="Zhou Y.H."/>
            <person name="Cheng J.X."/>
            <person name="Dai P.F."/>
            <person name="Guo W.B."/>
            <person name="Han X.H."/>
            <person name="Huang E.J."/>
            <person name="Li L.F."/>
            <person name="Wei W."/>
            <person name="Gao Y.C."/>
            <person name="Liu J.Z."/>
            <person name="Shao H.Z."/>
            <person name="Wang X."/>
            <person name="Wang C.C."/>
            <person name="Yang T.C."/>
            <person name="Huo Q.B."/>
            <person name="Li W."/>
            <person name="Chen H.Y."/>
            <person name="Chen S.E."/>
            <person name="Zhou L.G."/>
            <person name="Ni X.B."/>
            <person name="Tian J.H."/>
            <person name="Sheng Y."/>
            <person name="Liu T."/>
            <person name="Pan Y.S."/>
            <person name="Xia L.Y."/>
            <person name="Li J."/>
            <person name="Zhao F."/>
            <person name="Cao W.C."/>
        </authorList>
    </citation>
    <scope>NUCLEOTIDE SEQUENCE</scope>
    <source>
        <strain evidence="2">Rmic-2018</strain>
    </source>
</reference>
<accession>A0A9J6CWJ9</accession>